<accession>A0A9C9TGR7</accession>
<dbReference type="EMBL" id="DRGN01000088">
    <property type="protein sequence ID" value="HEU00033.1"/>
    <property type="molecule type" value="Genomic_DNA"/>
</dbReference>
<dbReference type="SUPFAM" id="SSF55073">
    <property type="entry name" value="Nucleotide cyclase"/>
    <property type="match status" value="1"/>
</dbReference>
<dbReference type="AlphaFoldDB" id="A0A9C9TGR7"/>
<dbReference type="SMART" id="SM00267">
    <property type="entry name" value="GGDEF"/>
    <property type="match status" value="1"/>
</dbReference>
<dbReference type="InterPro" id="IPR043128">
    <property type="entry name" value="Rev_trsase/Diguanyl_cyclase"/>
</dbReference>
<evidence type="ECO:0000256" key="2">
    <source>
        <dbReference type="ARBA" id="ARBA00034247"/>
    </source>
</evidence>
<dbReference type="PANTHER" id="PTHR45138:SF9">
    <property type="entry name" value="DIGUANYLATE CYCLASE DGCM-RELATED"/>
    <property type="match status" value="1"/>
</dbReference>
<dbReference type="GO" id="GO:0052621">
    <property type="term" value="F:diguanylate cyclase activity"/>
    <property type="evidence" value="ECO:0007669"/>
    <property type="project" value="UniProtKB-EC"/>
</dbReference>
<dbReference type="InterPro" id="IPR029787">
    <property type="entry name" value="Nucleotide_cyclase"/>
</dbReference>
<organism evidence="4 5">
    <name type="scientific">Aurantimonas coralicida</name>
    <dbReference type="NCBI Taxonomy" id="182270"/>
    <lineage>
        <taxon>Bacteria</taxon>
        <taxon>Pseudomonadati</taxon>
        <taxon>Pseudomonadota</taxon>
        <taxon>Alphaproteobacteria</taxon>
        <taxon>Hyphomicrobiales</taxon>
        <taxon>Aurantimonadaceae</taxon>
        <taxon>Aurantimonas</taxon>
    </lineage>
</organism>
<dbReference type="PANTHER" id="PTHR45138">
    <property type="entry name" value="REGULATORY COMPONENTS OF SENSORY TRANSDUCTION SYSTEM"/>
    <property type="match status" value="1"/>
</dbReference>
<dbReference type="GO" id="GO:0005886">
    <property type="term" value="C:plasma membrane"/>
    <property type="evidence" value="ECO:0007669"/>
    <property type="project" value="TreeGrafter"/>
</dbReference>
<evidence type="ECO:0000313" key="4">
    <source>
        <dbReference type="EMBL" id="HEU00033.1"/>
    </source>
</evidence>
<dbReference type="GO" id="GO:0043709">
    <property type="term" value="P:cell adhesion involved in single-species biofilm formation"/>
    <property type="evidence" value="ECO:0007669"/>
    <property type="project" value="TreeGrafter"/>
</dbReference>
<evidence type="ECO:0000313" key="5">
    <source>
        <dbReference type="Proteomes" id="UP000885680"/>
    </source>
</evidence>
<dbReference type="FunFam" id="3.30.70.270:FF:000001">
    <property type="entry name" value="Diguanylate cyclase domain protein"/>
    <property type="match status" value="1"/>
</dbReference>
<dbReference type="InterPro" id="IPR000160">
    <property type="entry name" value="GGDEF_dom"/>
</dbReference>
<feature type="domain" description="GGDEF" evidence="3">
    <location>
        <begin position="13"/>
        <end position="149"/>
    </location>
</feature>
<comment type="caution">
    <text evidence="4">The sequence shown here is derived from an EMBL/GenBank/DDBJ whole genome shotgun (WGS) entry which is preliminary data.</text>
</comment>
<dbReference type="Pfam" id="PF00990">
    <property type="entry name" value="GGDEF"/>
    <property type="match status" value="1"/>
</dbReference>
<protein>
    <recommendedName>
        <fullName evidence="1">diguanylate cyclase</fullName>
        <ecNumber evidence="1">2.7.7.65</ecNumber>
    </recommendedName>
</protein>
<proteinExistence type="predicted"/>
<dbReference type="NCBIfam" id="TIGR00254">
    <property type="entry name" value="GGDEF"/>
    <property type="match status" value="1"/>
</dbReference>
<comment type="catalytic activity">
    <reaction evidence="2">
        <text>2 GTP = 3',3'-c-di-GMP + 2 diphosphate</text>
        <dbReference type="Rhea" id="RHEA:24898"/>
        <dbReference type="ChEBI" id="CHEBI:33019"/>
        <dbReference type="ChEBI" id="CHEBI:37565"/>
        <dbReference type="ChEBI" id="CHEBI:58805"/>
        <dbReference type="EC" id="2.7.7.65"/>
    </reaction>
</comment>
<dbReference type="CDD" id="cd01949">
    <property type="entry name" value="GGDEF"/>
    <property type="match status" value="1"/>
</dbReference>
<dbReference type="PROSITE" id="PS50887">
    <property type="entry name" value="GGDEF"/>
    <property type="match status" value="1"/>
</dbReference>
<feature type="non-terminal residue" evidence="4">
    <location>
        <position position="1"/>
    </location>
</feature>
<evidence type="ECO:0000259" key="3">
    <source>
        <dbReference type="PROSITE" id="PS50887"/>
    </source>
</evidence>
<name>A0A9C9TGR7_9HYPH</name>
<reference evidence="4" key="1">
    <citation type="journal article" date="2020" name="mSystems">
        <title>Genome- and Community-Level Interaction Insights into Carbon Utilization and Element Cycling Functions of Hydrothermarchaeota in Hydrothermal Sediment.</title>
        <authorList>
            <person name="Zhou Z."/>
            <person name="Liu Y."/>
            <person name="Xu W."/>
            <person name="Pan J."/>
            <person name="Luo Z.H."/>
            <person name="Li M."/>
        </authorList>
    </citation>
    <scope>NUCLEOTIDE SEQUENCE</scope>
    <source>
        <strain evidence="4">HyVt-347</strain>
    </source>
</reference>
<dbReference type="InterPro" id="IPR050469">
    <property type="entry name" value="Diguanylate_Cyclase"/>
</dbReference>
<dbReference type="Gene3D" id="3.30.70.270">
    <property type="match status" value="1"/>
</dbReference>
<dbReference type="GO" id="GO:1902201">
    <property type="term" value="P:negative regulation of bacterial-type flagellum-dependent cell motility"/>
    <property type="evidence" value="ECO:0007669"/>
    <property type="project" value="TreeGrafter"/>
</dbReference>
<sequence>AVHQIALARRHERPLSVLMIDLDRFKRINDTRGHPAGDLVLKAMASAGQCILRRSDIFARLGGEEFAVLLPETDEERAIVIAERLRQAVAKARFEHDWADQGPIPFTISIGIAPCFKEDAAVEYALKRADLALYGAKQDGRNRVKVWSRMPEAEASGELPDGEVRQAS</sequence>
<dbReference type="EC" id="2.7.7.65" evidence="1"/>
<dbReference type="Proteomes" id="UP000885680">
    <property type="component" value="Unassembled WGS sequence"/>
</dbReference>
<evidence type="ECO:0000256" key="1">
    <source>
        <dbReference type="ARBA" id="ARBA00012528"/>
    </source>
</evidence>
<gene>
    <name evidence="4" type="ORF">ENH89_06680</name>
</gene>